<evidence type="ECO:0000256" key="2">
    <source>
        <dbReference type="ARBA" id="ARBA00022801"/>
    </source>
</evidence>
<keyword evidence="1" id="KW-0479">Metal-binding</keyword>
<keyword evidence="3" id="KW-0408">Iron</keyword>
<evidence type="ECO:0000256" key="1">
    <source>
        <dbReference type="ARBA" id="ARBA00022723"/>
    </source>
</evidence>
<dbReference type="InterPro" id="IPR029052">
    <property type="entry name" value="Metallo-depent_PP-like"/>
</dbReference>
<evidence type="ECO:0000313" key="6">
    <source>
        <dbReference type="EMBL" id="MFC3613629.1"/>
    </source>
</evidence>
<accession>A0ABV7TFX9</accession>
<reference evidence="7" key="1">
    <citation type="journal article" date="2019" name="Int. J. Syst. Evol. Microbiol.">
        <title>The Global Catalogue of Microorganisms (GCM) 10K type strain sequencing project: providing services to taxonomists for standard genome sequencing and annotation.</title>
        <authorList>
            <consortium name="The Broad Institute Genomics Platform"/>
            <consortium name="The Broad Institute Genome Sequencing Center for Infectious Disease"/>
            <person name="Wu L."/>
            <person name="Ma J."/>
        </authorList>
    </citation>
    <scope>NUCLEOTIDE SEQUENCE [LARGE SCALE GENOMIC DNA]</scope>
    <source>
        <strain evidence="7">KCTC 42911</strain>
    </source>
</reference>
<protein>
    <submittedName>
        <fullName evidence="6">Phosphodiesterase</fullName>
    </submittedName>
</protein>
<dbReference type="InterPro" id="IPR004843">
    <property type="entry name" value="Calcineurin-like_PHP"/>
</dbReference>
<keyword evidence="7" id="KW-1185">Reference proteome</keyword>
<organism evidence="6 7">
    <name type="scientific">Lutimaribacter marinistellae</name>
    <dbReference type="NCBI Taxonomy" id="1820329"/>
    <lineage>
        <taxon>Bacteria</taxon>
        <taxon>Pseudomonadati</taxon>
        <taxon>Pseudomonadota</taxon>
        <taxon>Alphaproteobacteria</taxon>
        <taxon>Rhodobacterales</taxon>
        <taxon>Roseobacteraceae</taxon>
        <taxon>Lutimaribacter</taxon>
    </lineage>
</organism>
<dbReference type="InterPro" id="IPR026575">
    <property type="entry name" value="GpdQ/CpdA-like"/>
</dbReference>
<evidence type="ECO:0000313" key="7">
    <source>
        <dbReference type="Proteomes" id="UP001595629"/>
    </source>
</evidence>
<dbReference type="RefSeq" id="WP_386734815.1">
    <property type="nucleotide sequence ID" value="NZ_JBHRXI010000006.1"/>
</dbReference>
<evidence type="ECO:0000259" key="5">
    <source>
        <dbReference type="Pfam" id="PF00149"/>
    </source>
</evidence>
<dbReference type="PANTHER" id="PTHR42988">
    <property type="entry name" value="PHOSPHOHYDROLASE"/>
    <property type="match status" value="1"/>
</dbReference>
<dbReference type="SUPFAM" id="SSF56300">
    <property type="entry name" value="Metallo-dependent phosphatases"/>
    <property type="match status" value="1"/>
</dbReference>
<sequence length="267" mass="29706">MKFIHLTDIHVTEPGASLFGQSPNLTLDRCIDDLNRNHADADLCLITGDLTHNGTVPEYAAARDILDRLKLRKLMLIGNHDQRGPALDGLSELSADEHGFVQQAVPTGAGIFVLMDTKTDDTHSGAYCAARQDWLARVLRDHRDRPVWLFMHHPPFETGMPAMDRIGMNRNDAAAIARLAVGHGNVRHMFFGHFHRPMSGTWNGIPFSSHRSMMLQCALDFETANEVGGIFEEPQYAVVTVTGDMTCIHYHDFDSTAMRQSMGGPEE</sequence>
<keyword evidence="2" id="KW-0378">Hydrolase</keyword>
<evidence type="ECO:0000256" key="3">
    <source>
        <dbReference type="ARBA" id="ARBA00023004"/>
    </source>
</evidence>
<proteinExistence type="inferred from homology"/>
<evidence type="ECO:0000256" key="4">
    <source>
        <dbReference type="ARBA" id="ARBA00025742"/>
    </source>
</evidence>
<dbReference type="Proteomes" id="UP001595629">
    <property type="component" value="Unassembled WGS sequence"/>
</dbReference>
<dbReference type="PANTHER" id="PTHR42988:SF2">
    <property type="entry name" value="CYCLIC NUCLEOTIDE PHOSPHODIESTERASE CBUA0032-RELATED"/>
    <property type="match status" value="1"/>
</dbReference>
<comment type="similarity">
    <text evidence="4">Belongs to the cyclic nucleotide phosphodiesterase class-III family.</text>
</comment>
<dbReference type="InterPro" id="IPR050884">
    <property type="entry name" value="CNP_phosphodiesterase-III"/>
</dbReference>
<feature type="domain" description="Calcineurin-like phosphoesterase" evidence="5">
    <location>
        <begin position="1"/>
        <end position="197"/>
    </location>
</feature>
<name>A0ABV7TFX9_9RHOB</name>
<dbReference type="Gene3D" id="3.60.21.10">
    <property type="match status" value="1"/>
</dbReference>
<dbReference type="EMBL" id="JBHRXI010000006">
    <property type="protein sequence ID" value="MFC3613629.1"/>
    <property type="molecule type" value="Genomic_DNA"/>
</dbReference>
<dbReference type="Pfam" id="PF00149">
    <property type="entry name" value="Metallophos"/>
    <property type="match status" value="1"/>
</dbReference>
<dbReference type="CDD" id="cd07402">
    <property type="entry name" value="MPP_GpdQ"/>
    <property type="match status" value="1"/>
</dbReference>
<gene>
    <name evidence="6" type="ORF">ACFORG_07635</name>
</gene>
<comment type="caution">
    <text evidence="6">The sequence shown here is derived from an EMBL/GenBank/DDBJ whole genome shotgun (WGS) entry which is preliminary data.</text>
</comment>